<dbReference type="EMBL" id="UYSG01002915">
    <property type="protein sequence ID" value="VDL57830.1"/>
    <property type="molecule type" value="Genomic_DNA"/>
</dbReference>
<protein>
    <submittedName>
        <fullName evidence="4">Sm domain-containing protein</fullName>
    </submittedName>
</protein>
<reference evidence="4" key="1">
    <citation type="submission" date="2017-02" db="UniProtKB">
        <authorList>
            <consortium name="WormBaseParasite"/>
        </authorList>
    </citation>
    <scope>IDENTIFICATION</scope>
</reference>
<name>A0A0R3SKP9_HYMDI</name>
<dbReference type="WBParaSite" id="HDID_0000551401-mRNA-1">
    <property type="protein sequence ID" value="HDID_0000551401-mRNA-1"/>
    <property type="gene ID" value="HDID_0000551401"/>
</dbReference>
<proteinExistence type="predicted"/>
<accession>A0A0R3SKP9</accession>
<reference evidence="2 3" key="2">
    <citation type="submission" date="2018-11" db="EMBL/GenBank/DDBJ databases">
        <authorList>
            <consortium name="Pathogen Informatics"/>
        </authorList>
    </citation>
    <scope>NUCLEOTIDE SEQUENCE [LARGE SCALE GENOMIC DNA]</scope>
</reference>
<evidence type="ECO:0000313" key="4">
    <source>
        <dbReference type="WBParaSite" id="HDID_0000551401-mRNA-1"/>
    </source>
</evidence>
<feature type="region of interest" description="Disordered" evidence="1">
    <location>
        <begin position="153"/>
        <end position="208"/>
    </location>
</feature>
<sequence>MTTWEGLLGEEFTGDVANSWQTLLDYVVAVMVEGNRVYVEEERRCNLVTTPEVDEVEDRLSLRTDVQLKLPVCYVKTDSGDIVMDSSEIGNIGIIVTDIMGRMNLSKPDTALKDYFKSIGIAAYMGNIIVLGDAEEELQDSVEKPFDRTGKYVQQMSASSKEPDSPRSRTAATTGNPLDLTTCRLRAPEAQQSENWIKSLRHMDRRRP</sequence>
<dbReference type="OrthoDB" id="436496at2759"/>
<evidence type="ECO:0000313" key="3">
    <source>
        <dbReference type="Proteomes" id="UP000274504"/>
    </source>
</evidence>
<gene>
    <name evidence="2" type="ORF">HDID_LOCUS5512</name>
</gene>
<evidence type="ECO:0000256" key="1">
    <source>
        <dbReference type="SAM" id="MobiDB-lite"/>
    </source>
</evidence>
<dbReference type="STRING" id="6216.A0A0R3SKP9"/>
<organism evidence="4">
    <name type="scientific">Hymenolepis diminuta</name>
    <name type="common">Rat tapeworm</name>
    <dbReference type="NCBI Taxonomy" id="6216"/>
    <lineage>
        <taxon>Eukaryota</taxon>
        <taxon>Metazoa</taxon>
        <taxon>Spiralia</taxon>
        <taxon>Lophotrochozoa</taxon>
        <taxon>Platyhelminthes</taxon>
        <taxon>Cestoda</taxon>
        <taxon>Eucestoda</taxon>
        <taxon>Cyclophyllidea</taxon>
        <taxon>Hymenolepididae</taxon>
        <taxon>Hymenolepis</taxon>
    </lineage>
</organism>
<dbReference type="Proteomes" id="UP000274504">
    <property type="component" value="Unassembled WGS sequence"/>
</dbReference>
<evidence type="ECO:0000313" key="2">
    <source>
        <dbReference type="EMBL" id="VDL57830.1"/>
    </source>
</evidence>
<feature type="compositionally biased region" description="Basic residues" evidence="1">
    <location>
        <begin position="199"/>
        <end position="208"/>
    </location>
</feature>
<dbReference type="AlphaFoldDB" id="A0A0R3SKP9"/>